<keyword evidence="1" id="KW-1133">Transmembrane helix</keyword>
<organism evidence="2">
    <name type="scientific">marine metagenome</name>
    <dbReference type="NCBI Taxonomy" id="408172"/>
    <lineage>
        <taxon>unclassified sequences</taxon>
        <taxon>metagenomes</taxon>
        <taxon>ecological metagenomes</taxon>
    </lineage>
</organism>
<dbReference type="EMBL" id="UINC01140934">
    <property type="protein sequence ID" value="SVD28369.1"/>
    <property type="molecule type" value="Genomic_DNA"/>
</dbReference>
<reference evidence="2" key="1">
    <citation type="submission" date="2018-05" db="EMBL/GenBank/DDBJ databases">
        <authorList>
            <person name="Lanie J.A."/>
            <person name="Ng W.-L."/>
            <person name="Kazmierczak K.M."/>
            <person name="Andrzejewski T.M."/>
            <person name="Davidsen T.M."/>
            <person name="Wayne K.J."/>
            <person name="Tettelin H."/>
            <person name="Glass J.I."/>
            <person name="Rusch D."/>
            <person name="Podicherti R."/>
            <person name="Tsui H.-C.T."/>
            <person name="Winkler M.E."/>
        </authorList>
    </citation>
    <scope>NUCLEOTIDE SEQUENCE</scope>
</reference>
<evidence type="ECO:0008006" key="3">
    <source>
        <dbReference type="Google" id="ProtNLM"/>
    </source>
</evidence>
<feature type="transmembrane region" description="Helical" evidence="1">
    <location>
        <begin position="45"/>
        <end position="67"/>
    </location>
</feature>
<gene>
    <name evidence="2" type="ORF">METZ01_LOCUS381223</name>
</gene>
<sequence length="72" mass="8647">MYKIQNWKDMNSWLKFFVFFNPICLIIMVGIGIREYLSGDLNGDYFYSLLMVFLMMFSTFGMFGLFVKKEKK</sequence>
<dbReference type="AlphaFoldDB" id="A0A382U237"/>
<feature type="transmembrane region" description="Helical" evidence="1">
    <location>
        <begin position="12"/>
        <end position="33"/>
    </location>
</feature>
<name>A0A382U237_9ZZZZ</name>
<evidence type="ECO:0000256" key="1">
    <source>
        <dbReference type="SAM" id="Phobius"/>
    </source>
</evidence>
<proteinExistence type="predicted"/>
<accession>A0A382U237</accession>
<keyword evidence="1" id="KW-0472">Membrane</keyword>
<evidence type="ECO:0000313" key="2">
    <source>
        <dbReference type="EMBL" id="SVD28369.1"/>
    </source>
</evidence>
<protein>
    <recommendedName>
        <fullName evidence="3">ABC-2 type transporter domain-containing protein</fullName>
    </recommendedName>
</protein>
<keyword evidence="1" id="KW-0812">Transmembrane</keyword>